<comment type="caution">
    <text evidence="1">The sequence shown here is derived from an EMBL/GenBank/DDBJ whole genome shotgun (WGS) entry which is preliminary data.</text>
</comment>
<sequence>MTRLALPDDIWLEVAKYIPAKVLRGFYRINALFFNISMNLRYAEVHLSALTTRLDRLVEHLKLVVFAYHFASEKIISHGECDRLHYVLISCRLWLVKKKLIVASSRRAV</sequence>
<accession>A0ABR3JTL9</accession>
<organism evidence="1 2">
    <name type="scientific">Hohenbuehelia grisea</name>
    <dbReference type="NCBI Taxonomy" id="104357"/>
    <lineage>
        <taxon>Eukaryota</taxon>
        <taxon>Fungi</taxon>
        <taxon>Dikarya</taxon>
        <taxon>Basidiomycota</taxon>
        <taxon>Agaricomycotina</taxon>
        <taxon>Agaricomycetes</taxon>
        <taxon>Agaricomycetidae</taxon>
        <taxon>Agaricales</taxon>
        <taxon>Pleurotineae</taxon>
        <taxon>Pleurotaceae</taxon>
        <taxon>Hohenbuehelia</taxon>
    </lineage>
</organism>
<gene>
    <name evidence="1" type="ORF">HGRIS_000666</name>
</gene>
<evidence type="ECO:0000313" key="2">
    <source>
        <dbReference type="Proteomes" id="UP001556367"/>
    </source>
</evidence>
<dbReference type="Proteomes" id="UP001556367">
    <property type="component" value="Unassembled WGS sequence"/>
</dbReference>
<dbReference type="EMBL" id="JASNQZ010000004">
    <property type="protein sequence ID" value="KAL0958525.1"/>
    <property type="molecule type" value="Genomic_DNA"/>
</dbReference>
<keyword evidence="2" id="KW-1185">Reference proteome</keyword>
<reference evidence="2" key="1">
    <citation type="submission" date="2024-06" db="EMBL/GenBank/DDBJ databases">
        <title>Multi-omics analyses provide insights into the biosynthesis of the anticancer antibiotic pleurotin in Hohenbuehelia grisea.</title>
        <authorList>
            <person name="Weaver J.A."/>
            <person name="Alberti F."/>
        </authorList>
    </citation>
    <scope>NUCLEOTIDE SEQUENCE [LARGE SCALE GENOMIC DNA]</scope>
    <source>
        <strain evidence="2">T-177</strain>
    </source>
</reference>
<protein>
    <recommendedName>
        <fullName evidence="3">F-box domain-containing protein</fullName>
    </recommendedName>
</protein>
<evidence type="ECO:0008006" key="3">
    <source>
        <dbReference type="Google" id="ProtNLM"/>
    </source>
</evidence>
<proteinExistence type="predicted"/>
<evidence type="ECO:0000313" key="1">
    <source>
        <dbReference type="EMBL" id="KAL0958525.1"/>
    </source>
</evidence>
<name>A0ABR3JTL9_9AGAR</name>